<dbReference type="EMBL" id="JAJGCB010000003">
    <property type="protein sequence ID" value="KAJ8993701.1"/>
    <property type="molecule type" value="Genomic_DNA"/>
</dbReference>
<dbReference type="PANTHER" id="PTHR34861:SF11">
    <property type="entry name" value="CYCLASE"/>
    <property type="match status" value="1"/>
</dbReference>
<sequence>MASNTTSPKHTPFKDLPLHPDHPPHSAWGVWGKDDQLGCLNRLTPECIKKAAAEVKTGVSIGLNWSMDEMHVPPFYRTRLKHEIFQIAENCNDDRLEFNTQTSTQWDGFRHWAFPDGRFYNGFTQAELKSGTSHRNGIQEWAKRGIVGRGVLIDYVEHAKSVAEASGTPDSYDPWSATAISVSTIQEIAKKCNITFEPGDILLIRTGFVHRYESLSEAELQAKMADQNMTYPGLKGSLESLEWLWDTQFSCVGADSPGFEVWKGGLGVMEFRMHETILSGLGLPIGELFDLEELARQCAKEKRWTFMFTSEVLNVPGGVASPPNALAIM</sequence>
<dbReference type="InterPro" id="IPR037175">
    <property type="entry name" value="KFase_sf"/>
</dbReference>
<accession>A0AAN6F0G0</accession>
<protein>
    <recommendedName>
        <fullName evidence="4">Cyclase</fullName>
    </recommendedName>
</protein>
<proteinExistence type="inferred from homology"/>
<organism evidence="2 3">
    <name type="scientific">Exophiala dermatitidis</name>
    <name type="common">Black yeast-like fungus</name>
    <name type="synonym">Wangiella dermatitidis</name>
    <dbReference type="NCBI Taxonomy" id="5970"/>
    <lineage>
        <taxon>Eukaryota</taxon>
        <taxon>Fungi</taxon>
        <taxon>Dikarya</taxon>
        <taxon>Ascomycota</taxon>
        <taxon>Pezizomycotina</taxon>
        <taxon>Eurotiomycetes</taxon>
        <taxon>Chaetothyriomycetidae</taxon>
        <taxon>Chaetothyriales</taxon>
        <taxon>Herpotrichiellaceae</taxon>
        <taxon>Exophiala</taxon>
    </lineage>
</organism>
<comment type="similarity">
    <text evidence="1">Belongs to the Cyclase 1 superfamily.</text>
</comment>
<dbReference type="Gene3D" id="3.50.30.50">
    <property type="entry name" value="Putative cyclase"/>
    <property type="match status" value="1"/>
</dbReference>
<dbReference type="Proteomes" id="UP001161757">
    <property type="component" value="Unassembled WGS sequence"/>
</dbReference>
<gene>
    <name evidence="2" type="ORF">HRR80_002208</name>
</gene>
<dbReference type="GO" id="GO:0004061">
    <property type="term" value="F:arylformamidase activity"/>
    <property type="evidence" value="ECO:0007669"/>
    <property type="project" value="InterPro"/>
</dbReference>
<dbReference type="AlphaFoldDB" id="A0AAN6F0G0"/>
<dbReference type="GO" id="GO:0019441">
    <property type="term" value="P:L-tryptophan catabolic process to kynurenine"/>
    <property type="evidence" value="ECO:0007669"/>
    <property type="project" value="InterPro"/>
</dbReference>
<dbReference type="Pfam" id="PF04199">
    <property type="entry name" value="Cyclase"/>
    <property type="match status" value="1"/>
</dbReference>
<reference evidence="2" key="1">
    <citation type="submission" date="2023-01" db="EMBL/GenBank/DDBJ databases">
        <title>Exophiala dermititidis isolated from Cystic Fibrosis Patient.</title>
        <authorList>
            <person name="Kurbessoian T."/>
            <person name="Crocker A."/>
            <person name="Murante D."/>
            <person name="Hogan D.A."/>
            <person name="Stajich J.E."/>
        </authorList>
    </citation>
    <scope>NUCLEOTIDE SEQUENCE</scope>
    <source>
        <strain evidence="2">Ex8</strain>
    </source>
</reference>
<name>A0AAN6F0G0_EXODE</name>
<evidence type="ECO:0008006" key="4">
    <source>
        <dbReference type="Google" id="ProtNLM"/>
    </source>
</evidence>
<evidence type="ECO:0000313" key="2">
    <source>
        <dbReference type="EMBL" id="KAJ8993701.1"/>
    </source>
</evidence>
<dbReference type="PANTHER" id="PTHR34861">
    <property type="match status" value="1"/>
</dbReference>
<evidence type="ECO:0000313" key="3">
    <source>
        <dbReference type="Proteomes" id="UP001161757"/>
    </source>
</evidence>
<comment type="caution">
    <text evidence="2">The sequence shown here is derived from an EMBL/GenBank/DDBJ whole genome shotgun (WGS) entry which is preliminary data.</text>
</comment>
<evidence type="ECO:0000256" key="1">
    <source>
        <dbReference type="ARBA" id="ARBA00007865"/>
    </source>
</evidence>
<dbReference type="SUPFAM" id="SSF102198">
    <property type="entry name" value="Putative cyclase"/>
    <property type="match status" value="1"/>
</dbReference>
<dbReference type="InterPro" id="IPR007325">
    <property type="entry name" value="KFase/CYL"/>
</dbReference>